<dbReference type="Proteomes" id="UP001156905">
    <property type="component" value="Unassembled WGS sequence"/>
</dbReference>
<sequence>MKRDLALRYVLALFCFDSAARVSQLEARTLARDVLTRSLPGLCPLAHLE</sequence>
<proteinExistence type="predicted"/>
<reference evidence="2" key="1">
    <citation type="journal article" date="2019" name="Int. J. Syst. Evol. Microbiol.">
        <title>The Global Catalogue of Microorganisms (GCM) 10K type strain sequencing project: providing services to taxonomists for standard genome sequencing and annotation.</title>
        <authorList>
            <consortium name="The Broad Institute Genomics Platform"/>
            <consortium name="The Broad Institute Genome Sequencing Center for Infectious Disease"/>
            <person name="Wu L."/>
            <person name="Ma J."/>
        </authorList>
    </citation>
    <scope>NUCLEOTIDE SEQUENCE [LARGE SCALE GENOMIC DNA]</scope>
    <source>
        <strain evidence="2">NBRC 102520</strain>
    </source>
</reference>
<evidence type="ECO:0000313" key="1">
    <source>
        <dbReference type="EMBL" id="GLR89608.1"/>
    </source>
</evidence>
<keyword evidence="2" id="KW-1185">Reference proteome</keyword>
<accession>A0ABQ6B6B5</accession>
<evidence type="ECO:0000313" key="2">
    <source>
        <dbReference type="Proteomes" id="UP001156905"/>
    </source>
</evidence>
<name>A0ABQ6B6B5_9BRAD</name>
<protein>
    <submittedName>
        <fullName evidence="1">Uncharacterized protein</fullName>
    </submittedName>
</protein>
<dbReference type="EMBL" id="BSOW01000027">
    <property type="protein sequence ID" value="GLR89608.1"/>
    <property type="molecule type" value="Genomic_DNA"/>
</dbReference>
<gene>
    <name evidence="1" type="ORF">GCM10007857_63220</name>
</gene>
<organism evidence="1 2">
    <name type="scientific">Bradyrhizobium iriomotense</name>
    <dbReference type="NCBI Taxonomy" id="441950"/>
    <lineage>
        <taxon>Bacteria</taxon>
        <taxon>Pseudomonadati</taxon>
        <taxon>Pseudomonadota</taxon>
        <taxon>Alphaproteobacteria</taxon>
        <taxon>Hyphomicrobiales</taxon>
        <taxon>Nitrobacteraceae</taxon>
        <taxon>Bradyrhizobium</taxon>
    </lineage>
</organism>
<comment type="caution">
    <text evidence="1">The sequence shown here is derived from an EMBL/GenBank/DDBJ whole genome shotgun (WGS) entry which is preliminary data.</text>
</comment>